<dbReference type="GO" id="GO:0006412">
    <property type="term" value="P:translation"/>
    <property type="evidence" value="ECO:0007669"/>
    <property type="project" value="InterPro"/>
</dbReference>
<dbReference type="CDD" id="cd00513">
    <property type="entry name" value="Ribosomal_L32_L32e"/>
    <property type="match status" value="1"/>
</dbReference>
<keyword evidence="3" id="KW-0687">Ribonucleoprotein</keyword>
<gene>
    <name evidence="4" type="ORF">BC936DRAFT_148159</name>
</gene>
<name>A0A433D3P0_9FUNG</name>
<dbReference type="PANTHER" id="PTHR23413">
    <property type="entry name" value="60S RIBOSOMAL PROTEIN L32 AND DNA-DIRECTED RNA POLYMERASE II, SUBUNIT N"/>
    <property type="match status" value="1"/>
</dbReference>
<dbReference type="PANTHER" id="PTHR23413:SF1">
    <property type="entry name" value="RIBOSOMAL PROTEIN L32"/>
    <property type="match status" value="1"/>
</dbReference>
<evidence type="ECO:0000313" key="4">
    <source>
        <dbReference type="EMBL" id="RUP45460.1"/>
    </source>
</evidence>
<comment type="caution">
    <text evidence="4">The sequence shown here is derived from an EMBL/GenBank/DDBJ whole genome shotgun (WGS) entry which is preliminary data.</text>
</comment>
<dbReference type="AlphaFoldDB" id="A0A433D3P0"/>
<keyword evidence="5" id="KW-1185">Reference proteome</keyword>
<organism evidence="4 5">
    <name type="scientific">Jimgerdemannia flammicorona</name>
    <dbReference type="NCBI Taxonomy" id="994334"/>
    <lineage>
        <taxon>Eukaryota</taxon>
        <taxon>Fungi</taxon>
        <taxon>Fungi incertae sedis</taxon>
        <taxon>Mucoromycota</taxon>
        <taxon>Mucoromycotina</taxon>
        <taxon>Endogonomycetes</taxon>
        <taxon>Endogonales</taxon>
        <taxon>Endogonaceae</taxon>
        <taxon>Jimgerdemannia</taxon>
    </lineage>
</organism>
<dbReference type="EMBL" id="RBNI01007265">
    <property type="protein sequence ID" value="RUP45460.1"/>
    <property type="molecule type" value="Genomic_DNA"/>
</dbReference>
<dbReference type="GO" id="GO:0022625">
    <property type="term" value="C:cytosolic large ribosomal subunit"/>
    <property type="evidence" value="ECO:0007669"/>
    <property type="project" value="TreeGrafter"/>
</dbReference>
<evidence type="ECO:0000256" key="2">
    <source>
        <dbReference type="ARBA" id="ARBA00022980"/>
    </source>
</evidence>
<comment type="similarity">
    <text evidence="1">Belongs to the eukaryotic ribosomal protein eL32 family.</text>
</comment>
<protein>
    <recommendedName>
        <fullName evidence="6">60S ribosomal protein L32</fullName>
    </recommendedName>
</protein>
<keyword evidence="2" id="KW-0689">Ribosomal protein</keyword>
<reference evidence="4 5" key="1">
    <citation type="journal article" date="2018" name="New Phytol.">
        <title>Phylogenomics of Endogonaceae and evolution of mycorrhizas within Mucoromycota.</title>
        <authorList>
            <person name="Chang Y."/>
            <person name="Desiro A."/>
            <person name="Na H."/>
            <person name="Sandor L."/>
            <person name="Lipzen A."/>
            <person name="Clum A."/>
            <person name="Barry K."/>
            <person name="Grigoriev I.V."/>
            <person name="Martin F.M."/>
            <person name="Stajich J.E."/>
            <person name="Smith M.E."/>
            <person name="Bonito G."/>
            <person name="Spatafora J.W."/>
        </authorList>
    </citation>
    <scope>NUCLEOTIDE SEQUENCE [LARGE SCALE GENOMIC DNA]</scope>
    <source>
        <strain evidence="4 5">GMNB39</strain>
    </source>
</reference>
<dbReference type="InterPro" id="IPR036351">
    <property type="entry name" value="Ribosomal_eL32_sf"/>
</dbReference>
<evidence type="ECO:0000256" key="3">
    <source>
        <dbReference type="ARBA" id="ARBA00023274"/>
    </source>
</evidence>
<evidence type="ECO:0008006" key="6">
    <source>
        <dbReference type="Google" id="ProtNLM"/>
    </source>
</evidence>
<evidence type="ECO:0000313" key="5">
    <source>
        <dbReference type="Proteomes" id="UP000268093"/>
    </source>
</evidence>
<dbReference type="GO" id="GO:0003735">
    <property type="term" value="F:structural constituent of ribosome"/>
    <property type="evidence" value="ECO:0007669"/>
    <property type="project" value="InterPro"/>
</dbReference>
<accession>A0A433D3P0</accession>
<dbReference type="Pfam" id="PF01655">
    <property type="entry name" value="Ribosomal_L32e"/>
    <property type="match status" value="1"/>
</dbReference>
<sequence length="131" mass="15088">MVSPAVKRVIVKKRRATFKRHQSDRYKSVKESWRKPKGIDNRVRRRFKGQAPMPKIGYGSARATRHLLPNGFRKFVVSNVRELELLLMHNRSYAAEIAHGVSSQNRIAIVERAAQLNVKVTNANARLRSQE</sequence>
<dbReference type="SMART" id="SM01393">
    <property type="entry name" value="Ribosomal_L32e"/>
    <property type="match status" value="1"/>
</dbReference>
<dbReference type="SUPFAM" id="SSF52042">
    <property type="entry name" value="Ribosomal protein L32e"/>
    <property type="match status" value="1"/>
</dbReference>
<dbReference type="Proteomes" id="UP000268093">
    <property type="component" value="Unassembled WGS sequence"/>
</dbReference>
<proteinExistence type="inferred from homology"/>
<evidence type="ECO:0000256" key="1">
    <source>
        <dbReference type="ARBA" id="ARBA00008431"/>
    </source>
</evidence>
<dbReference type="OrthoDB" id="268693at2759"/>
<dbReference type="InterPro" id="IPR001515">
    <property type="entry name" value="Ribosomal_eL32"/>
</dbReference>